<gene>
    <name evidence="14" type="primary">106082913</name>
</gene>
<feature type="compositionally biased region" description="Acidic residues" evidence="11">
    <location>
        <begin position="504"/>
        <end position="514"/>
    </location>
</feature>
<feature type="domain" description="CVC" evidence="13">
    <location>
        <begin position="435"/>
        <end position="491"/>
    </location>
</feature>
<dbReference type="InterPro" id="IPR017970">
    <property type="entry name" value="Homeobox_CS"/>
</dbReference>
<evidence type="ECO:0000256" key="8">
    <source>
        <dbReference type="ARBA" id="ARBA00023242"/>
    </source>
</evidence>
<keyword evidence="6 9" id="KW-0371">Homeobox</keyword>
<evidence type="ECO:0000313" key="14">
    <source>
        <dbReference type="EnsemblMetazoa" id="SCAU003509-PB"/>
    </source>
</evidence>
<dbReference type="PROSITE" id="PS00027">
    <property type="entry name" value="HOMEOBOX_1"/>
    <property type="match status" value="1"/>
</dbReference>
<dbReference type="SUPFAM" id="SSF46689">
    <property type="entry name" value="Homeodomain-like"/>
    <property type="match status" value="1"/>
</dbReference>
<dbReference type="PROSITE" id="PS51496">
    <property type="entry name" value="CVC"/>
    <property type="match status" value="1"/>
</dbReference>
<evidence type="ECO:0008006" key="16">
    <source>
        <dbReference type="Google" id="ProtNLM"/>
    </source>
</evidence>
<dbReference type="AlphaFoldDB" id="A0A1I8NZQ1"/>
<feature type="compositionally biased region" description="Low complexity" evidence="11">
    <location>
        <begin position="76"/>
        <end position="107"/>
    </location>
</feature>
<feature type="domain" description="Homeobox" evidence="12">
    <location>
        <begin position="373"/>
        <end position="433"/>
    </location>
</feature>
<keyword evidence="4" id="KW-0805">Transcription regulation</keyword>
<evidence type="ECO:0000259" key="12">
    <source>
        <dbReference type="PROSITE" id="PS50071"/>
    </source>
</evidence>
<evidence type="ECO:0000256" key="11">
    <source>
        <dbReference type="SAM" id="MobiDB-lite"/>
    </source>
</evidence>
<dbReference type="GO" id="GO:1990837">
    <property type="term" value="F:sequence-specific double-stranded DNA binding"/>
    <property type="evidence" value="ECO:0007669"/>
    <property type="project" value="TreeGrafter"/>
</dbReference>
<feature type="region of interest" description="Disordered" evidence="11">
    <location>
        <begin position="488"/>
        <end position="578"/>
    </location>
</feature>
<dbReference type="SMART" id="SM00389">
    <property type="entry name" value="HOX"/>
    <property type="match status" value="1"/>
</dbReference>
<evidence type="ECO:0000256" key="6">
    <source>
        <dbReference type="ARBA" id="ARBA00023155"/>
    </source>
</evidence>
<comment type="subcellular location">
    <subcellularLocation>
        <location evidence="1 9 10">Nucleus</location>
    </subcellularLocation>
</comment>
<dbReference type="OrthoDB" id="6159439at2759"/>
<feature type="compositionally biased region" description="Polar residues" evidence="11">
    <location>
        <begin position="184"/>
        <end position="195"/>
    </location>
</feature>
<keyword evidence="5 9" id="KW-0238">DNA-binding</keyword>
<proteinExistence type="inferred from homology"/>
<feature type="region of interest" description="Disordered" evidence="11">
    <location>
        <begin position="139"/>
        <end position="213"/>
    </location>
</feature>
<dbReference type="KEGG" id="scac:106082913"/>
<feature type="compositionally biased region" description="Polar residues" evidence="11">
    <location>
        <begin position="526"/>
        <end position="537"/>
    </location>
</feature>
<dbReference type="CDD" id="cd00086">
    <property type="entry name" value="homeodomain"/>
    <property type="match status" value="1"/>
</dbReference>
<evidence type="ECO:0000256" key="5">
    <source>
        <dbReference type="ARBA" id="ARBA00023125"/>
    </source>
</evidence>
<evidence type="ECO:0000256" key="7">
    <source>
        <dbReference type="ARBA" id="ARBA00023163"/>
    </source>
</evidence>
<feature type="compositionally biased region" description="Low complexity" evidence="11">
    <location>
        <begin position="196"/>
        <end position="213"/>
    </location>
</feature>
<evidence type="ECO:0000259" key="13">
    <source>
        <dbReference type="PROSITE" id="PS51496"/>
    </source>
</evidence>
<dbReference type="EnsemblMetazoa" id="SCAU003509-RB">
    <property type="protein sequence ID" value="SCAU003509-PB"/>
    <property type="gene ID" value="SCAU003509"/>
</dbReference>
<feature type="compositionally biased region" description="Basic and acidic residues" evidence="11">
    <location>
        <begin position="488"/>
        <end position="500"/>
    </location>
</feature>
<sequence length="705" mass="75619">MPQRSPFAIQELLGLSNNTTTNNNNNINTNKVAGTLAAAAAVKAAATSNMTVGSVASTQKDQKQSEIKQEIHMNGNNSNAATTTTTSSSSSSSSSPSPLAAKPSSTAISLESKGQKTATPPALKSSLKISSNLYTNEASAEMVERGRGSSNKPDIMPTDLSSPANNNSPHSSVSSSSSPSANNEAQETATRLQKLQQQHQQSQQQQHHQQQMSMAAASRMAYFNAHAAVAAAFMPHHHLANSSAPHMPQSSHHGVAAQNPHLTANPYATVTAASHMQQHHALSHQQQQQQQHQHQQQQHHLHQLPTLQHPHMPATHAAAAAAAAAAHHSMLQGQGFSPLKNFPGSSTCIPGSLAGKDFSLDGLNGFANKKKKKKRRHSRTIFTSYQLEKLEEAFKEAHYPDVYAREMLSLKTELPEDRIQVWFQNRRAKWRKTEKCWGRSTIMAEYGLYGAMVRHSLPLPETILKSAKENDSVAPWLLGMENKSMHRKSIDAQHTLRDDSGVSDPEDTEVDMEAESTREKLKAQHELSSSTESLNVVSPTPPSSSLPPSSSPATTPTATTMSTPSPHIDLNSPAASPVHQQMQQYFANASPSSSSTSSHPYGNHHFAAQTRLPIQNASNKNLELNTTSASMGGAVTSTITSMTQNSGPTPSYHPLLDAANASACAGATTTKDFHMIMNTAVAAAAAAAAGDIYGTNLMQDPDTFR</sequence>
<dbReference type="InterPro" id="IPR009057">
    <property type="entry name" value="Homeodomain-like_sf"/>
</dbReference>
<comment type="similarity">
    <text evidence="2">Belongs to the paired homeobox family.</text>
</comment>
<evidence type="ECO:0000256" key="4">
    <source>
        <dbReference type="ARBA" id="ARBA00023015"/>
    </source>
</evidence>
<evidence type="ECO:0000256" key="10">
    <source>
        <dbReference type="RuleBase" id="RU000682"/>
    </source>
</evidence>
<name>A0A1I8NZQ1_STOCA</name>
<evidence type="ECO:0000256" key="3">
    <source>
        <dbReference type="ARBA" id="ARBA00022473"/>
    </source>
</evidence>
<evidence type="ECO:0000256" key="1">
    <source>
        <dbReference type="ARBA" id="ARBA00004123"/>
    </source>
</evidence>
<evidence type="ECO:0000313" key="15">
    <source>
        <dbReference type="Proteomes" id="UP000095300"/>
    </source>
</evidence>
<keyword evidence="8 9" id="KW-0539">Nucleus</keyword>
<organism evidence="14 15">
    <name type="scientific">Stomoxys calcitrans</name>
    <name type="common">Stable fly</name>
    <name type="synonym">Conops calcitrans</name>
    <dbReference type="NCBI Taxonomy" id="35570"/>
    <lineage>
        <taxon>Eukaryota</taxon>
        <taxon>Metazoa</taxon>
        <taxon>Ecdysozoa</taxon>
        <taxon>Arthropoda</taxon>
        <taxon>Hexapoda</taxon>
        <taxon>Insecta</taxon>
        <taxon>Pterygota</taxon>
        <taxon>Neoptera</taxon>
        <taxon>Endopterygota</taxon>
        <taxon>Diptera</taxon>
        <taxon>Brachycera</taxon>
        <taxon>Muscomorpha</taxon>
        <taxon>Muscoidea</taxon>
        <taxon>Muscidae</taxon>
        <taxon>Stomoxys</taxon>
    </lineage>
</organism>
<feature type="compositionally biased region" description="Low complexity" evidence="11">
    <location>
        <begin position="161"/>
        <end position="183"/>
    </location>
</feature>
<accession>A0A1I8NZQ1</accession>
<dbReference type="InterPro" id="IPR023339">
    <property type="entry name" value="CVC"/>
</dbReference>
<keyword evidence="3" id="KW-0217">Developmental protein</keyword>
<dbReference type="Proteomes" id="UP000095300">
    <property type="component" value="Unassembled WGS sequence"/>
</dbReference>
<dbReference type="PANTHER" id="PTHR46892">
    <property type="entry name" value="VISUAL SYSTEM HOMEOBOX 2"/>
    <property type="match status" value="1"/>
</dbReference>
<keyword evidence="15" id="KW-1185">Reference proteome</keyword>
<feature type="region of interest" description="Disordered" evidence="11">
    <location>
        <begin position="72"/>
        <end position="124"/>
    </location>
</feature>
<dbReference type="InterPro" id="IPR001356">
    <property type="entry name" value="HD"/>
</dbReference>
<feature type="compositionally biased region" description="Low complexity" evidence="11">
    <location>
        <begin position="546"/>
        <end position="566"/>
    </location>
</feature>
<dbReference type="VEuPathDB" id="VectorBase:SCAU003509"/>
<feature type="DNA-binding region" description="Homeobox" evidence="9">
    <location>
        <begin position="375"/>
        <end position="434"/>
    </location>
</feature>
<dbReference type="InterPro" id="IPR052294">
    <property type="entry name" value="VSX_homeobox_regulators"/>
</dbReference>
<dbReference type="GO" id="GO:0000981">
    <property type="term" value="F:DNA-binding transcription factor activity, RNA polymerase II-specific"/>
    <property type="evidence" value="ECO:0007669"/>
    <property type="project" value="InterPro"/>
</dbReference>
<feature type="region of interest" description="Disordered" evidence="11">
    <location>
        <begin position="274"/>
        <end position="302"/>
    </location>
</feature>
<dbReference type="Gene3D" id="1.10.10.60">
    <property type="entry name" value="Homeodomain-like"/>
    <property type="match status" value="1"/>
</dbReference>
<keyword evidence="7" id="KW-0804">Transcription</keyword>
<evidence type="ECO:0000256" key="9">
    <source>
        <dbReference type="PROSITE-ProRule" id="PRU00108"/>
    </source>
</evidence>
<protein>
    <recommendedName>
        <fullName evidence="16">Visual system homeobox 2</fullName>
    </recommendedName>
</protein>
<dbReference type="PANTHER" id="PTHR46892:SF3">
    <property type="entry name" value="VISUAL SYSTEM HOMEOBOX 2"/>
    <property type="match status" value="1"/>
</dbReference>
<feature type="compositionally biased region" description="Low complexity" evidence="11">
    <location>
        <begin position="283"/>
        <end position="296"/>
    </location>
</feature>
<dbReference type="Pfam" id="PF00046">
    <property type="entry name" value="Homeodomain"/>
    <property type="match status" value="1"/>
</dbReference>
<dbReference type="FunFam" id="1.10.10.60:FF:000383">
    <property type="entry name" value="box A-binding factor"/>
    <property type="match status" value="1"/>
</dbReference>
<dbReference type="GO" id="GO:0005634">
    <property type="term" value="C:nucleus"/>
    <property type="evidence" value="ECO:0007669"/>
    <property type="project" value="UniProtKB-SubCell"/>
</dbReference>
<feature type="compositionally biased region" description="Basic and acidic residues" evidence="11">
    <location>
        <begin position="515"/>
        <end position="525"/>
    </location>
</feature>
<dbReference type="PROSITE" id="PS50071">
    <property type="entry name" value="HOMEOBOX_2"/>
    <property type="match status" value="1"/>
</dbReference>
<reference evidence="14" key="1">
    <citation type="submission" date="2020-05" db="UniProtKB">
        <authorList>
            <consortium name="EnsemblMetazoa"/>
        </authorList>
    </citation>
    <scope>IDENTIFICATION</scope>
    <source>
        <strain evidence="14">USDA</strain>
    </source>
</reference>
<evidence type="ECO:0000256" key="2">
    <source>
        <dbReference type="ARBA" id="ARBA00005733"/>
    </source>
</evidence>
<dbReference type="STRING" id="35570.A0A1I8NZQ1"/>